<dbReference type="Proteomes" id="UP000237105">
    <property type="component" value="Unassembled WGS sequence"/>
</dbReference>
<accession>A0A2P5AYY5</accession>
<evidence type="ECO:0000313" key="2">
    <source>
        <dbReference type="Proteomes" id="UP000237105"/>
    </source>
</evidence>
<dbReference type="EMBL" id="JXTB01000408">
    <property type="protein sequence ID" value="PON41760.1"/>
    <property type="molecule type" value="Genomic_DNA"/>
</dbReference>
<dbReference type="AlphaFoldDB" id="A0A2P5AYY5"/>
<proteinExistence type="predicted"/>
<keyword evidence="2" id="KW-1185">Reference proteome</keyword>
<evidence type="ECO:0000313" key="1">
    <source>
        <dbReference type="EMBL" id="PON41760.1"/>
    </source>
</evidence>
<name>A0A2P5AYY5_PARAD</name>
<dbReference type="OrthoDB" id="10335877at2759"/>
<comment type="caution">
    <text evidence="1">The sequence shown here is derived from an EMBL/GenBank/DDBJ whole genome shotgun (WGS) entry which is preliminary data.</text>
</comment>
<protein>
    <submittedName>
        <fullName evidence="1">Uncharacterized protein</fullName>
    </submittedName>
</protein>
<reference evidence="2" key="1">
    <citation type="submission" date="2016-06" db="EMBL/GenBank/DDBJ databases">
        <title>Parallel loss of symbiosis genes in relatives of nitrogen-fixing non-legume Parasponia.</title>
        <authorList>
            <person name="Van Velzen R."/>
            <person name="Holmer R."/>
            <person name="Bu F."/>
            <person name="Rutten L."/>
            <person name="Van Zeijl A."/>
            <person name="Liu W."/>
            <person name="Santuari L."/>
            <person name="Cao Q."/>
            <person name="Sharma T."/>
            <person name="Shen D."/>
            <person name="Roswanjaya Y."/>
            <person name="Wardhani T."/>
            <person name="Kalhor M.S."/>
            <person name="Jansen J."/>
            <person name="Van den Hoogen J."/>
            <person name="Gungor B."/>
            <person name="Hartog M."/>
            <person name="Hontelez J."/>
            <person name="Verver J."/>
            <person name="Yang W.-C."/>
            <person name="Schijlen E."/>
            <person name="Repin R."/>
            <person name="Schilthuizen M."/>
            <person name="Schranz E."/>
            <person name="Heidstra R."/>
            <person name="Miyata K."/>
            <person name="Fedorova E."/>
            <person name="Kohlen W."/>
            <person name="Bisseling T."/>
            <person name="Smit S."/>
            <person name="Geurts R."/>
        </authorList>
    </citation>
    <scope>NUCLEOTIDE SEQUENCE [LARGE SCALE GENOMIC DNA]</scope>
    <source>
        <strain evidence="2">cv. WU1-14</strain>
    </source>
</reference>
<organism evidence="1 2">
    <name type="scientific">Parasponia andersonii</name>
    <name type="common">Sponia andersonii</name>
    <dbReference type="NCBI Taxonomy" id="3476"/>
    <lineage>
        <taxon>Eukaryota</taxon>
        <taxon>Viridiplantae</taxon>
        <taxon>Streptophyta</taxon>
        <taxon>Embryophyta</taxon>
        <taxon>Tracheophyta</taxon>
        <taxon>Spermatophyta</taxon>
        <taxon>Magnoliopsida</taxon>
        <taxon>eudicotyledons</taxon>
        <taxon>Gunneridae</taxon>
        <taxon>Pentapetalae</taxon>
        <taxon>rosids</taxon>
        <taxon>fabids</taxon>
        <taxon>Rosales</taxon>
        <taxon>Cannabaceae</taxon>
        <taxon>Parasponia</taxon>
    </lineage>
</organism>
<sequence>MFFLEDEIKGDLLHLIIIEVLRLEVSFCSPYMPMMVINDVFYSMARHAVDNIFEDKLNIIGAKIHGIRTAILSVQGEDSSEMKFFKEVMDAGVK</sequence>
<gene>
    <name evidence="1" type="ORF">PanWU01x14_287300</name>
</gene>